<dbReference type="Pfam" id="PF00293">
    <property type="entry name" value="NUDIX"/>
    <property type="match status" value="1"/>
</dbReference>
<comment type="cofactor">
    <cofactor evidence="1">
        <name>Mg(2+)</name>
        <dbReference type="ChEBI" id="CHEBI:18420"/>
    </cofactor>
</comment>
<evidence type="ECO:0000259" key="4">
    <source>
        <dbReference type="PROSITE" id="PS51462"/>
    </source>
</evidence>
<dbReference type="InterPro" id="IPR015797">
    <property type="entry name" value="NUDIX_hydrolase-like_dom_sf"/>
</dbReference>
<evidence type="ECO:0000313" key="6">
    <source>
        <dbReference type="Proteomes" id="UP000072605"/>
    </source>
</evidence>
<dbReference type="EMBL" id="LDQV01000012">
    <property type="protein sequence ID" value="KTR27961.1"/>
    <property type="molecule type" value="Genomic_DNA"/>
</dbReference>
<comment type="similarity">
    <text evidence="3">Belongs to the Nudix hydrolase family.</text>
</comment>
<dbReference type="AlphaFoldDB" id="A0AAW3MEG9"/>
<name>A0AAW3MEG9_9BACL</name>
<evidence type="ECO:0000256" key="1">
    <source>
        <dbReference type="ARBA" id="ARBA00001946"/>
    </source>
</evidence>
<protein>
    <submittedName>
        <fullName evidence="5">NTP pyrophosphohydrolase</fullName>
    </submittedName>
</protein>
<dbReference type="PRINTS" id="PR00502">
    <property type="entry name" value="NUDIXFAMILY"/>
</dbReference>
<accession>A0AAW3MEG9</accession>
<evidence type="ECO:0000313" key="5">
    <source>
        <dbReference type="EMBL" id="KTR27961.1"/>
    </source>
</evidence>
<gene>
    <name evidence="5" type="ORF">RSA11_04705</name>
</gene>
<dbReference type="PROSITE" id="PS00893">
    <property type="entry name" value="NUDIX_BOX"/>
    <property type="match status" value="1"/>
</dbReference>
<evidence type="ECO:0000256" key="3">
    <source>
        <dbReference type="RuleBase" id="RU003476"/>
    </source>
</evidence>
<dbReference type="PROSITE" id="PS51462">
    <property type="entry name" value="NUDIX"/>
    <property type="match status" value="1"/>
</dbReference>
<evidence type="ECO:0000256" key="2">
    <source>
        <dbReference type="ARBA" id="ARBA00022801"/>
    </source>
</evidence>
<reference evidence="5 6" key="1">
    <citation type="journal article" date="2016" name="Front. Microbiol.">
        <title>Genomic Resource of Rice Seed Associated Bacteria.</title>
        <authorList>
            <person name="Midha S."/>
            <person name="Bansal K."/>
            <person name="Sharma S."/>
            <person name="Kumar N."/>
            <person name="Patil P.P."/>
            <person name="Chaudhry V."/>
            <person name="Patil P.B."/>
        </authorList>
    </citation>
    <scope>NUCLEOTIDE SEQUENCE [LARGE SCALE GENOMIC DNA]</scope>
    <source>
        <strain evidence="5 6">RSA11</strain>
    </source>
</reference>
<proteinExistence type="inferred from homology"/>
<sequence length="160" mass="18549">MSNFKERQMDYIRFLRTKVGQEKVMLNFAGGIVIDEEGRILLQKRREQQAWGFPGGALELGESLVEAAQREIFEETGFHVRIERLSGVYSKYEEMYPNGDVAQPIVHFFVCRINGGQLTIDCDESLDVAFFERDQMPELYSELHQTAWNDFLTETGPVFR</sequence>
<dbReference type="InterPro" id="IPR020084">
    <property type="entry name" value="NUDIX_hydrolase_CS"/>
</dbReference>
<dbReference type="GO" id="GO:0016787">
    <property type="term" value="F:hydrolase activity"/>
    <property type="evidence" value="ECO:0007669"/>
    <property type="project" value="UniProtKB-KW"/>
</dbReference>
<dbReference type="PANTHER" id="PTHR43046">
    <property type="entry name" value="GDP-MANNOSE MANNOSYL HYDROLASE"/>
    <property type="match status" value="1"/>
</dbReference>
<dbReference type="Proteomes" id="UP000072605">
    <property type="component" value="Unassembled WGS sequence"/>
</dbReference>
<feature type="domain" description="Nudix hydrolase" evidence="4">
    <location>
        <begin position="25"/>
        <end position="153"/>
    </location>
</feature>
<dbReference type="CDD" id="cd04677">
    <property type="entry name" value="NUDIX_Hydrolase"/>
    <property type="match status" value="1"/>
</dbReference>
<organism evidence="5 6">
    <name type="scientific">Exiguobacterium indicum</name>
    <dbReference type="NCBI Taxonomy" id="296995"/>
    <lineage>
        <taxon>Bacteria</taxon>
        <taxon>Bacillati</taxon>
        <taxon>Bacillota</taxon>
        <taxon>Bacilli</taxon>
        <taxon>Bacillales</taxon>
        <taxon>Bacillales Family XII. Incertae Sedis</taxon>
        <taxon>Exiguobacterium</taxon>
    </lineage>
</organism>
<dbReference type="Gene3D" id="3.90.79.10">
    <property type="entry name" value="Nucleoside Triphosphate Pyrophosphohydrolase"/>
    <property type="match status" value="1"/>
</dbReference>
<dbReference type="InterPro" id="IPR000086">
    <property type="entry name" value="NUDIX_hydrolase_dom"/>
</dbReference>
<dbReference type="InterPro" id="IPR020476">
    <property type="entry name" value="Nudix_hydrolase"/>
</dbReference>
<comment type="caution">
    <text evidence="5">The sequence shown here is derived from an EMBL/GenBank/DDBJ whole genome shotgun (WGS) entry which is preliminary data.</text>
</comment>
<dbReference type="PANTHER" id="PTHR43046:SF2">
    <property type="entry name" value="8-OXO-DGTP DIPHOSPHATASE-RELATED"/>
    <property type="match status" value="1"/>
</dbReference>
<keyword evidence="2 3" id="KW-0378">Hydrolase</keyword>
<dbReference type="SUPFAM" id="SSF55811">
    <property type="entry name" value="Nudix"/>
    <property type="match status" value="1"/>
</dbReference>